<accession>A0A9P8UHW6</accession>
<dbReference type="InterPro" id="IPR001328">
    <property type="entry name" value="Pept_tRNA_hydro"/>
</dbReference>
<name>A0A9P8UHW6_9PEZI</name>
<keyword evidence="5" id="KW-1185">Reference proteome</keyword>
<dbReference type="Gene3D" id="3.40.50.1470">
    <property type="entry name" value="Peptidyl-tRNA hydrolase"/>
    <property type="match status" value="1"/>
</dbReference>
<evidence type="ECO:0000313" key="5">
    <source>
        <dbReference type="Proteomes" id="UP000758603"/>
    </source>
</evidence>
<dbReference type="PANTHER" id="PTHR17224:SF1">
    <property type="entry name" value="PEPTIDYL-TRNA HYDROLASE"/>
    <property type="match status" value="1"/>
</dbReference>
<dbReference type="GO" id="GO:0004045">
    <property type="term" value="F:peptidyl-tRNA hydrolase activity"/>
    <property type="evidence" value="ECO:0007669"/>
    <property type="project" value="InterPro"/>
</dbReference>
<dbReference type="OrthoDB" id="1711136at2759"/>
<dbReference type="EMBL" id="JAGPXC010000006">
    <property type="protein sequence ID" value="KAH6652408.1"/>
    <property type="molecule type" value="Genomic_DNA"/>
</dbReference>
<dbReference type="GeneID" id="70136659"/>
<comment type="caution">
    <text evidence="4">The sequence shown here is derived from an EMBL/GenBank/DDBJ whole genome shotgun (WGS) entry which is preliminary data.</text>
</comment>
<dbReference type="Pfam" id="PF01195">
    <property type="entry name" value="Pept_tRNA_hydro"/>
    <property type="match status" value="1"/>
</dbReference>
<evidence type="ECO:0000313" key="4">
    <source>
        <dbReference type="EMBL" id="KAH6652408.1"/>
    </source>
</evidence>
<reference evidence="4" key="1">
    <citation type="journal article" date="2021" name="Nat. Commun.">
        <title>Genetic determinants of endophytism in the Arabidopsis root mycobiome.</title>
        <authorList>
            <person name="Mesny F."/>
            <person name="Miyauchi S."/>
            <person name="Thiergart T."/>
            <person name="Pickel B."/>
            <person name="Atanasova L."/>
            <person name="Karlsson M."/>
            <person name="Huettel B."/>
            <person name="Barry K.W."/>
            <person name="Haridas S."/>
            <person name="Chen C."/>
            <person name="Bauer D."/>
            <person name="Andreopoulos W."/>
            <person name="Pangilinan J."/>
            <person name="LaButti K."/>
            <person name="Riley R."/>
            <person name="Lipzen A."/>
            <person name="Clum A."/>
            <person name="Drula E."/>
            <person name="Henrissat B."/>
            <person name="Kohler A."/>
            <person name="Grigoriev I.V."/>
            <person name="Martin F.M."/>
            <person name="Hacquard S."/>
        </authorList>
    </citation>
    <scope>NUCLEOTIDE SEQUENCE</scope>
    <source>
        <strain evidence="4">MPI-SDFR-AT-0073</strain>
    </source>
</reference>
<proteinExistence type="predicted"/>
<dbReference type="AlphaFoldDB" id="A0A9P8UHW6"/>
<evidence type="ECO:0000256" key="1">
    <source>
        <dbReference type="ARBA" id="ARBA00022555"/>
    </source>
</evidence>
<sequence>MSTPRFLVLSIGNPLAIYNCLHSAGHFALQSFQKLLAPNQPSWTPESHGRQPCLTSTGQPYMLIQSPTLMNASGPWVSDVWHETLEKFSLKPADLGLVVVHDELEDGLGYTRLRSWNTSHKGNNGVKSIKAHLNKQEHADAKWWRISVGIDRPPSREPEVVAEYVLRQISKEQKDVIEEQAGSRILSCLQKLEQGWK</sequence>
<organism evidence="4 5">
    <name type="scientific">Truncatella angustata</name>
    <dbReference type="NCBI Taxonomy" id="152316"/>
    <lineage>
        <taxon>Eukaryota</taxon>
        <taxon>Fungi</taxon>
        <taxon>Dikarya</taxon>
        <taxon>Ascomycota</taxon>
        <taxon>Pezizomycotina</taxon>
        <taxon>Sordariomycetes</taxon>
        <taxon>Xylariomycetidae</taxon>
        <taxon>Amphisphaeriales</taxon>
        <taxon>Sporocadaceae</taxon>
        <taxon>Truncatella</taxon>
    </lineage>
</organism>
<keyword evidence="2 4" id="KW-0378">Hydrolase</keyword>
<evidence type="ECO:0000256" key="2">
    <source>
        <dbReference type="ARBA" id="ARBA00022801"/>
    </source>
</evidence>
<dbReference type="InterPro" id="IPR036416">
    <property type="entry name" value="Pept_tRNA_hydro_sf"/>
</dbReference>
<gene>
    <name evidence="4" type="ORF">BKA67DRAFT_661150</name>
</gene>
<dbReference type="PANTHER" id="PTHR17224">
    <property type="entry name" value="PEPTIDYL-TRNA HYDROLASE"/>
    <property type="match status" value="1"/>
</dbReference>
<keyword evidence="1" id="KW-0820">tRNA-binding</keyword>
<evidence type="ECO:0000256" key="3">
    <source>
        <dbReference type="ARBA" id="ARBA00022884"/>
    </source>
</evidence>
<dbReference type="RefSeq" id="XP_045956686.1">
    <property type="nucleotide sequence ID" value="XM_046107768.1"/>
</dbReference>
<dbReference type="SUPFAM" id="SSF53178">
    <property type="entry name" value="Peptidyl-tRNA hydrolase-like"/>
    <property type="match status" value="1"/>
</dbReference>
<keyword evidence="3" id="KW-0694">RNA-binding</keyword>
<dbReference type="Proteomes" id="UP000758603">
    <property type="component" value="Unassembled WGS sequence"/>
</dbReference>
<dbReference type="GO" id="GO:0000049">
    <property type="term" value="F:tRNA binding"/>
    <property type="evidence" value="ECO:0007669"/>
    <property type="project" value="UniProtKB-KW"/>
</dbReference>
<protein>
    <submittedName>
        <fullName evidence="4">Peptidyl-tRNA hydrolase</fullName>
    </submittedName>
</protein>